<feature type="compositionally biased region" description="Basic and acidic residues" evidence="1">
    <location>
        <begin position="87"/>
        <end position="96"/>
    </location>
</feature>
<proteinExistence type="predicted"/>
<name>A0A158DEZ8_9BURK</name>
<accession>A0A158DEZ8</accession>
<sequence length="114" mass="12013">MSLHRHAQEFDPARAPRRPFPMLANALVAGLIATFSTYGVAQITNGGGSERQENRQSDSSSRENPSGSPLVESQKPQSKDAAQGRTAKADKNHKSDGSGGFNNGLYGTGAGNNK</sequence>
<dbReference type="EMBL" id="FCNX02000015">
    <property type="protein sequence ID" value="SAK92836.1"/>
    <property type="molecule type" value="Genomic_DNA"/>
</dbReference>
<feature type="compositionally biased region" description="Gly residues" evidence="1">
    <location>
        <begin position="97"/>
        <end position="114"/>
    </location>
</feature>
<dbReference type="Proteomes" id="UP000054903">
    <property type="component" value="Unassembled WGS sequence"/>
</dbReference>
<dbReference type="AlphaFoldDB" id="A0A158DEZ8"/>
<evidence type="ECO:0000256" key="1">
    <source>
        <dbReference type="SAM" id="MobiDB-lite"/>
    </source>
</evidence>
<reference evidence="2" key="1">
    <citation type="submission" date="2016-01" db="EMBL/GenBank/DDBJ databases">
        <authorList>
            <person name="Peeters C."/>
        </authorList>
    </citation>
    <scope>NUCLEOTIDE SEQUENCE</scope>
    <source>
        <strain evidence="2">LMG 29320</strain>
    </source>
</reference>
<comment type="caution">
    <text evidence="2">The sequence shown here is derived from an EMBL/GenBank/DDBJ whole genome shotgun (WGS) entry which is preliminary data.</text>
</comment>
<protein>
    <recommendedName>
        <fullName evidence="4">Beta-xylosidase</fullName>
    </recommendedName>
</protein>
<dbReference type="RefSeq" id="WP_061137301.1">
    <property type="nucleotide sequence ID" value="NZ_FCNX02000015.1"/>
</dbReference>
<gene>
    <name evidence="2" type="ORF">AWB77_05231</name>
</gene>
<feature type="region of interest" description="Disordered" evidence="1">
    <location>
        <begin position="42"/>
        <end position="114"/>
    </location>
</feature>
<evidence type="ECO:0008006" key="4">
    <source>
        <dbReference type="Google" id="ProtNLM"/>
    </source>
</evidence>
<evidence type="ECO:0000313" key="3">
    <source>
        <dbReference type="Proteomes" id="UP000054903"/>
    </source>
</evidence>
<organism evidence="2 3">
    <name type="scientific">Caballeronia fortuita</name>
    <dbReference type="NCBI Taxonomy" id="1777138"/>
    <lineage>
        <taxon>Bacteria</taxon>
        <taxon>Pseudomonadati</taxon>
        <taxon>Pseudomonadota</taxon>
        <taxon>Betaproteobacteria</taxon>
        <taxon>Burkholderiales</taxon>
        <taxon>Burkholderiaceae</taxon>
        <taxon>Caballeronia</taxon>
    </lineage>
</organism>
<keyword evidence="3" id="KW-1185">Reference proteome</keyword>
<evidence type="ECO:0000313" key="2">
    <source>
        <dbReference type="EMBL" id="SAK92836.1"/>
    </source>
</evidence>
<feature type="compositionally biased region" description="Polar residues" evidence="1">
    <location>
        <begin position="57"/>
        <end position="67"/>
    </location>
</feature>